<keyword evidence="3" id="KW-0472">Membrane</keyword>
<protein>
    <submittedName>
        <fullName evidence="6">Chromodomain Y-like protein-like</fullName>
    </submittedName>
</protein>
<dbReference type="CDD" id="cd00024">
    <property type="entry name" value="CD_CSD"/>
    <property type="match status" value="1"/>
</dbReference>
<keyword evidence="5" id="KW-1185">Reference proteome</keyword>
<evidence type="ECO:0000256" key="1">
    <source>
        <dbReference type="ARBA" id="ARBA00004123"/>
    </source>
</evidence>
<dbReference type="InterPro" id="IPR023779">
    <property type="entry name" value="Chromodomain_CS"/>
</dbReference>
<gene>
    <name evidence="6" type="primary">LOC102807960</name>
</gene>
<keyword evidence="3" id="KW-0812">Transmembrane</keyword>
<dbReference type="Pfam" id="PF00385">
    <property type="entry name" value="Chromo"/>
    <property type="match status" value="1"/>
</dbReference>
<dbReference type="PROSITE" id="PS50013">
    <property type="entry name" value="CHROMO_2"/>
    <property type="match status" value="1"/>
</dbReference>
<keyword evidence="2" id="KW-0539">Nucleus</keyword>
<proteinExistence type="predicted"/>
<feature type="transmembrane region" description="Helical" evidence="3">
    <location>
        <begin position="212"/>
        <end position="229"/>
    </location>
</feature>
<dbReference type="InterPro" id="IPR051219">
    <property type="entry name" value="Heterochromatin_chromo-domain"/>
</dbReference>
<dbReference type="Gene3D" id="2.40.50.40">
    <property type="match status" value="1"/>
</dbReference>
<accession>A0ABM0M2Z9</accession>
<name>A0ABM0M2Z9_SACKO</name>
<evidence type="ECO:0000256" key="3">
    <source>
        <dbReference type="SAM" id="Phobius"/>
    </source>
</evidence>
<keyword evidence="3" id="KW-1133">Transmembrane helix</keyword>
<dbReference type="RefSeq" id="XP_006814390.1">
    <property type="nucleotide sequence ID" value="XM_006814327.1"/>
</dbReference>
<dbReference type="InterPro" id="IPR023780">
    <property type="entry name" value="Chromo_domain"/>
</dbReference>
<dbReference type="SUPFAM" id="SSF54160">
    <property type="entry name" value="Chromo domain-like"/>
    <property type="match status" value="1"/>
</dbReference>
<dbReference type="InterPro" id="IPR016197">
    <property type="entry name" value="Chromo-like_dom_sf"/>
</dbReference>
<dbReference type="InterPro" id="IPR000953">
    <property type="entry name" value="Chromo/chromo_shadow_dom"/>
</dbReference>
<evidence type="ECO:0000256" key="2">
    <source>
        <dbReference type="ARBA" id="ARBA00023242"/>
    </source>
</evidence>
<dbReference type="PANTHER" id="PTHR22812">
    <property type="entry name" value="CHROMOBOX PROTEIN"/>
    <property type="match status" value="1"/>
</dbReference>
<reference evidence="6" key="1">
    <citation type="submission" date="2025-08" db="UniProtKB">
        <authorList>
            <consortium name="RefSeq"/>
        </authorList>
    </citation>
    <scope>IDENTIFICATION</scope>
    <source>
        <tissue evidence="6">Testes</tissue>
    </source>
</reference>
<dbReference type="GeneID" id="102807960"/>
<dbReference type="Proteomes" id="UP000694865">
    <property type="component" value="Unplaced"/>
</dbReference>
<evidence type="ECO:0000259" key="4">
    <source>
        <dbReference type="PROSITE" id="PS50013"/>
    </source>
</evidence>
<comment type="subcellular location">
    <subcellularLocation>
        <location evidence="1">Nucleus</location>
    </subcellularLocation>
</comment>
<dbReference type="PROSITE" id="PS00598">
    <property type="entry name" value="CHROMO_1"/>
    <property type="match status" value="1"/>
</dbReference>
<feature type="domain" description="Chromo" evidence="4">
    <location>
        <begin position="19"/>
        <end position="78"/>
    </location>
</feature>
<dbReference type="SMART" id="SM00298">
    <property type="entry name" value="CHROMO"/>
    <property type="match status" value="1"/>
</dbReference>
<organism evidence="5 6">
    <name type="scientific">Saccoglossus kowalevskii</name>
    <name type="common">Acorn worm</name>
    <dbReference type="NCBI Taxonomy" id="10224"/>
    <lineage>
        <taxon>Eukaryota</taxon>
        <taxon>Metazoa</taxon>
        <taxon>Hemichordata</taxon>
        <taxon>Enteropneusta</taxon>
        <taxon>Harrimaniidae</taxon>
        <taxon>Saccoglossus</taxon>
    </lineage>
</organism>
<sequence length="238" mass="27002">MAQRTEFDSESDSDISEVCEVSKIVKSRNTRNGVLYLIRWKGYGPSDDTWEPEEHLVDCQDVLEEYKLKQSNLKVLHRKIPAPISPARRTKSVTKVQNKTSVSRNAKKKVSTLSTAVPHTTSENVLASKKTAGYTSTATVVIAAKSNSSRMSEQTEDWDVTPHIPPMSVLRRPPIKSFNNRSAEKTDILTARRVLDMPKNTTTSFFKRHERTFFLLFATLILSLTLFAINQKQIENIF</sequence>
<evidence type="ECO:0000313" key="5">
    <source>
        <dbReference type="Proteomes" id="UP000694865"/>
    </source>
</evidence>
<evidence type="ECO:0000313" key="6">
    <source>
        <dbReference type="RefSeq" id="XP_006814390.1"/>
    </source>
</evidence>